<evidence type="ECO:0000313" key="4">
    <source>
        <dbReference type="Proteomes" id="UP000004318"/>
    </source>
</evidence>
<dbReference type="STRING" id="252305.OB2597_07000"/>
<feature type="domain" description="DUF1206" evidence="2">
    <location>
        <begin position="16"/>
        <end position="83"/>
    </location>
</feature>
<sequence length="288" mass="30245">MPQEAAPKWVKPVMRIGYAARGVTYLMIGGLAVLAAWTGGQAEGTKGALAQLRDEPLGLTALIAIGIGLLAYSVWRLICAWYDLEDQGSGFKAFIARTGQAVTGLIHLGLGISVLRLALGSGGGQDGSAPQSLTSRLLAMEYGKIIVMGIGLVVIGAGIYYGYKGIAEKYKEHIRLTRVTERLDPALKAGLVAHGIVIALIGGFLLYAGQTTDPGEAGGIGKAFQVVREQPFGRILLGLLGLGTVGFAIYCFVEACYRIIPRLAGDDISSLATRAKAKAEQKARQATA</sequence>
<feature type="domain" description="DUF1206" evidence="2">
    <location>
        <begin position="189"/>
        <end position="258"/>
    </location>
</feature>
<evidence type="ECO:0000256" key="1">
    <source>
        <dbReference type="SAM" id="Phobius"/>
    </source>
</evidence>
<dbReference type="AlphaFoldDB" id="A3TTN5"/>
<evidence type="ECO:0000313" key="3">
    <source>
        <dbReference type="EMBL" id="EAQ05012.1"/>
    </source>
</evidence>
<protein>
    <recommendedName>
        <fullName evidence="2">DUF1206 domain-containing protein</fullName>
    </recommendedName>
</protein>
<feature type="transmembrane region" description="Helical" evidence="1">
    <location>
        <begin position="232"/>
        <end position="253"/>
    </location>
</feature>
<keyword evidence="1" id="KW-0812">Transmembrane</keyword>
<evidence type="ECO:0000259" key="2">
    <source>
        <dbReference type="Pfam" id="PF06724"/>
    </source>
</evidence>
<keyword evidence="4" id="KW-1185">Reference proteome</keyword>
<proteinExistence type="predicted"/>
<feature type="transmembrane region" description="Helical" evidence="1">
    <location>
        <begin position="18"/>
        <end position="37"/>
    </location>
</feature>
<accession>A3TTN5</accession>
<organism evidence="3 4">
    <name type="scientific">Pseudooceanicola batsensis (strain ATCC BAA-863 / DSM 15984 / KCTC 12145 / HTCC2597)</name>
    <name type="common">Oceanicola batsensis</name>
    <dbReference type="NCBI Taxonomy" id="252305"/>
    <lineage>
        <taxon>Bacteria</taxon>
        <taxon>Pseudomonadati</taxon>
        <taxon>Pseudomonadota</taxon>
        <taxon>Alphaproteobacteria</taxon>
        <taxon>Rhodobacterales</taxon>
        <taxon>Paracoccaceae</taxon>
        <taxon>Pseudooceanicola</taxon>
    </lineage>
</organism>
<dbReference type="HOGENOM" id="CLU_073530_0_0_5"/>
<dbReference type="RefSeq" id="WP_009805629.1">
    <property type="nucleotide sequence ID" value="NZ_CH724131.1"/>
</dbReference>
<dbReference type="InterPro" id="IPR009597">
    <property type="entry name" value="DUF1206"/>
</dbReference>
<dbReference type="Proteomes" id="UP000004318">
    <property type="component" value="Unassembled WGS sequence"/>
</dbReference>
<keyword evidence="1" id="KW-0472">Membrane</keyword>
<comment type="caution">
    <text evidence="3">The sequence shown here is derived from an EMBL/GenBank/DDBJ whole genome shotgun (WGS) entry which is preliminary data.</text>
</comment>
<feature type="domain" description="DUF1206" evidence="2">
    <location>
        <begin position="99"/>
        <end position="166"/>
    </location>
</feature>
<dbReference type="EMBL" id="AAMO01000001">
    <property type="protein sequence ID" value="EAQ05012.1"/>
    <property type="molecule type" value="Genomic_DNA"/>
</dbReference>
<feature type="transmembrane region" description="Helical" evidence="1">
    <location>
        <begin position="186"/>
        <end position="208"/>
    </location>
</feature>
<feature type="transmembrane region" description="Helical" evidence="1">
    <location>
        <begin position="57"/>
        <end position="82"/>
    </location>
</feature>
<feature type="transmembrane region" description="Helical" evidence="1">
    <location>
        <begin position="145"/>
        <end position="166"/>
    </location>
</feature>
<dbReference type="Pfam" id="PF06724">
    <property type="entry name" value="DUF1206"/>
    <property type="match status" value="3"/>
</dbReference>
<name>A3TTN5_PSEBH</name>
<dbReference type="eggNOG" id="ENOG502Z854">
    <property type="taxonomic scope" value="Bacteria"/>
</dbReference>
<reference evidence="3 4" key="1">
    <citation type="journal article" date="2010" name="J. Bacteriol.">
        <title>Genome sequences of Oceanicola granulosus HTCC2516(T) and Oceanicola batsensis HTCC2597(TDelta).</title>
        <authorList>
            <person name="Thrash J.C."/>
            <person name="Cho J.C."/>
            <person name="Vergin K.L."/>
            <person name="Giovannoni S.J."/>
        </authorList>
    </citation>
    <scope>NUCLEOTIDE SEQUENCE [LARGE SCALE GENOMIC DNA]</scope>
    <source>
        <strain evidence="4">ATCC BAA-863 / DSM 15984 / KCTC 12145 / HTCC2597</strain>
    </source>
</reference>
<keyword evidence="1" id="KW-1133">Transmembrane helix</keyword>
<feature type="transmembrane region" description="Helical" evidence="1">
    <location>
        <begin position="94"/>
        <end position="119"/>
    </location>
</feature>
<gene>
    <name evidence="3" type="ORF">OB2597_07000</name>
</gene>